<dbReference type="EMBL" id="CP089391">
    <property type="protein sequence ID" value="WBL78126.1"/>
    <property type="molecule type" value="Genomic_DNA"/>
</dbReference>
<proteinExistence type="predicted"/>
<keyword evidence="2" id="KW-1185">Reference proteome</keyword>
<dbReference type="Proteomes" id="UP001179614">
    <property type="component" value="Chromosome"/>
</dbReference>
<gene>
    <name evidence="1" type="ORF">I3J27_35150</name>
</gene>
<evidence type="ECO:0000313" key="2">
    <source>
        <dbReference type="Proteomes" id="UP001179614"/>
    </source>
</evidence>
<name>A0ABY7MI77_9BRAD</name>
<evidence type="ECO:0008006" key="3">
    <source>
        <dbReference type="Google" id="ProtNLM"/>
    </source>
</evidence>
<evidence type="ECO:0000313" key="1">
    <source>
        <dbReference type="EMBL" id="WBL78126.1"/>
    </source>
</evidence>
<accession>A0ABY7MI77</accession>
<dbReference type="RefSeq" id="WP_270163409.1">
    <property type="nucleotide sequence ID" value="NZ_CP089391.1"/>
</dbReference>
<reference evidence="1" key="1">
    <citation type="submission" date="2021-12" db="EMBL/GenBank/DDBJ databases">
        <title>Bradyrhizobium xenonodulans sp. nov.</title>
        <authorList>
            <person name="Claassens R."/>
            <person name="Venter S.N."/>
            <person name="Beukes C.W."/>
            <person name="Stepkowski T."/>
            <person name="Steenkamp E.T."/>
        </authorList>
    </citation>
    <scope>NUCLEOTIDE SEQUENCE</scope>
    <source>
        <strain evidence="1">14AB</strain>
    </source>
</reference>
<organism evidence="1 2">
    <name type="scientific">Bradyrhizobium xenonodulans</name>
    <dbReference type="NCBI Taxonomy" id="2736875"/>
    <lineage>
        <taxon>Bacteria</taxon>
        <taxon>Pseudomonadati</taxon>
        <taxon>Pseudomonadota</taxon>
        <taxon>Alphaproteobacteria</taxon>
        <taxon>Hyphomicrobiales</taxon>
        <taxon>Nitrobacteraceae</taxon>
        <taxon>Bradyrhizobium</taxon>
    </lineage>
</organism>
<sequence length="385" mass="43038">MTGKSIGIWGFILTAVLGAIAQPSWAKELSQQDLQDLLRGYSELSPKERAELKGPVEAALARLKKKPASPRAPAALPVDVRSANAAATPKAIDIKKDNDIKTEFLIRESYAPIAYITLDGDLSDNGASFTYTRNLANKFDTFVGKGAVLMAVHGNTNLNYTGDPNKARMTYFNFAPGIEFDTTLSKGTMTGSISAMAGFEAEIQGGGPIPMQYLRTNATYTTDYDQQARIYGLESMWQPWAPDWFIGSSFRANEALGMWVSFFPTLASDYYRVENAGTFDQLKNRDYLWAGTKMSGNVWFDKGFLKPFSFYLRYYYLYDVLHPSHNEVNYFQGGMKYKLTPDGRIALDFRYTNGTTLRTLNWKNEFYTGLTVKIGELQTSGDVPK</sequence>
<protein>
    <recommendedName>
        <fullName evidence="3">Porin</fullName>
    </recommendedName>
</protein>